<proteinExistence type="predicted"/>
<dbReference type="Proteomes" id="UP000023152">
    <property type="component" value="Unassembled WGS sequence"/>
</dbReference>
<name>X6NAL6_RETFI</name>
<keyword evidence="2" id="KW-1133">Transmembrane helix</keyword>
<sequence length="372" mass="41262">HDDTREEAKVYKPSSSSRAFGMPGADMGVGVGFKPLQLNAELKENEKVNGSGQQGSTTSTSTTTTTTTTMTAITAITATTTTTTTTVTTEQRAQRWEGPLSRFTTYTSVKDPKACLRAIEQSLHKMEKNKLVDWEVKGYNVFGRMYDGLEMSEYMINVYISGETEQFQSVIEVRRASGDAFVHDKFFCQILNLLGEEDIVERKTDSHNELNEDEDEDACNNIETGAFGIGLAGLSSLQPLSLSPDDLAAIDADLLNELASSKDIVSDDDTVFSEVTESTMTTTTTTTTTSAQQLADELIEVVTDKDSFQEVLRHSSGVLVQELQSNTPLLDYVVTQKDIIERLIKPLTGDFYDTLIVNFFFFFFLLLPFFFK</sequence>
<dbReference type="EMBL" id="ASPP01010241">
    <property type="protein sequence ID" value="ETO23076.1"/>
    <property type="molecule type" value="Genomic_DNA"/>
</dbReference>
<feature type="compositionally biased region" description="Basic and acidic residues" evidence="1">
    <location>
        <begin position="1"/>
        <end position="10"/>
    </location>
</feature>
<feature type="region of interest" description="Disordered" evidence="1">
    <location>
        <begin position="1"/>
        <end position="23"/>
    </location>
</feature>
<protein>
    <submittedName>
        <fullName evidence="3">Uncharacterized protein</fullName>
    </submittedName>
</protein>
<accession>X6NAL6</accession>
<evidence type="ECO:0000256" key="1">
    <source>
        <dbReference type="SAM" id="MobiDB-lite"/>
    </source>
</evidence>
<dbReference type="AlphaFoldDB" id="X6NAL6"/>
<feature type="region of interest" description="Disordered" evidence="1">
    <location>
        <begin position="46"/>
        <end position="66"/>
    </location>
</feature>
<comment type="caution">
    <text evidence="3">The sequence shown here is derived from an EMBL/GenBank/DDBJ whole genome shotgun (WGS) entry which is preliminary data.</text>
</comment>
<reference evidence="3 4" key="1">
    <citation type="journal article" date="2013" name="Curr. Biol.">
        <title>The Genome of the Foraminiferan Reticulomyxa filosa.</title>
        <authorList>
            <person name="Glockner G."/>
            <person name="Hulsmann N."/>
            <person name="Schleicher M."/>
            <person name="Noegel A.A."/>
            <person name="Eichinger L."/>
            <person name="Gallinger C."/>
            <person name="Pawlowski J."/>
            <person name="Sierra R."/>
            <person name="Euteneuer U."/>
            <person name="Pillet L."/>
            <person name="Moustafa A."/>
            <person name="Platzer M."/>
            <person name="Groth M."/>
            <person name="Szafranski K."/>
            <person name="Schliwa M."/>
        </authorList>
    </citation>
    <scope>NUCLEOTIDE SEQUENCE [LARGE SCALE GENOMIC DNA]</scope>
</reference>
<keyword evidence="4" id="KW-1185">Reference proteome</keyword>
<keyword evidence="2" id="KW-0472">Membrane</keyword>
<evidence type="ECO:0000313" key="3">
    <source>
        <dbReference type="EMBL" id="ETO23076.1"/>
    </source>
</evidence>
<feature type="compositionally biased region" description="Low complexity" evidence="1">
    <location>
        <begin position="56"/>
        <end position="66"/>
    </location>
</feature>
<evidence type="ECO:0000313" key="4">
    <source>
        <dbReference type="Proteomes" id="UP000023152"/>
    </source>
</evidence>
<feature type="transmembrane region" description="Helical" evidence="2">
    <location>
        <begin position="351"/>
        <end position="371"/>
    </location>
</feature>
<evidence type="ECO:0000256" key="2">
    <source>
        <dbReference type="SAM" id="Phobius"/>
    </source>
</evidence>
<organism evidence="3 4">
    <name type="scientific">Reticulomyxa filosa</name>
    <dbReference type="NCBI Taxonomy" id="46433"/>
    <lineage>
        <taxon>Eukaryota</taxon>
        <taxon>Sar</taxon>
        <taxon>Rhizaria</taxon>
        <taxon>Retaria</taxon>
        <taxon>Foraminifera</taxon>
        <taxon>Monothalamids</taxon>
        <taxon>Reticulomyxidae</taxon>
        <taxon>Reticulomyxa</taxon>
    </lineage>
</organism>
<gene>
    <name evidence="3" type="ORF">RFI_14109</name>
</gene>
<keyword evidence="2" id="KW-0812">Transmembrane</keyword>
<feature type="non-terminal residue" evidence="3">
    <location>
        <position position="1"/>
    </location>
</feature>